<dbReference type="RefSeq" id="WP_263332025.1">
    <property type="nucleotide sequence ID" value="NZ_JAGSYH010000001.1"/>
</dbReference>
<accession>A0ABW1ELW8</accession>
<organism evidence="1 2">
    <name type="scientific">Acidicapsa dinghuensis</name>
    <dbReference type="NCBI Taxonomy" id="2218256"/>
    <lineage>
        <taxon>Bacteria</taxon>
        <taxon>Pseudomonadati</taxon>
        <taxon>Acidobacteriota</taxon>
        <taxon>Terriglobia</taxon>
        <taxon>Terriglobales</taxon>
        <taxon>Acidobacteriaceae</taxon>
        <taxon>Acidicapsa</taxon>
    </lineage>
</organism>
<proteinExistence type="predicted"/>
<dbReference type="Proteomes" id="UP001596091">
    <property type="component" value="Unassembled WGS sequence"/>
</dbReference>
<reference evidence="2" key="1">
    <citation type="journal article" date="2019" name="Int. J. Syst. Evol. Microbiol.">
        <title>The Global Catalogue of Microorganisms (GCM) 10K type strain sequencing project: providing services to taxonomists for standard genome sequencing and annotation.</title>
        <authorList>
            <consortium name="The Broad Institute Genomics Platform"/>
            <consortium name="The Broad Institute Genome Sequencing Center for Infectious Disease"/>
            <person name="Wu L."/>
            <person name="Ma J."/>
        </authorList>
    </citation>
    <scope>NUCLEOTIDE SEQUENCE [LARGE SCALE GENOMIC DNA]</scope>
    <source>
        <strain evidence="2">JCM 4087</strain>
    </source>
</reference>
<comment type="caution">
    <text evidence="1">The sequence shown here is derived from an EMBL/GenBank/DDBJ whole genome shotgun (WGS) entry which is preliminary data.</text>
</comment>
<evidence type="ECO:0000313" key="1">
    <source>
        <dbReference type="EMBL" id="MFC5865068.1"/>
    </source>
</evidence>
<name>A0ABW1ELW8_9BACT</name>
<protein>
    <recommendedName>
        <fullName evidence="3">Transposase</fullName>
    </recommendedName>
</protein>
<evidence type="ECO:0008006" key="3">
    <source>
        <dbReference type="Google" id="ProtNLM"/>
    </source>
</evidence>
<evidence type="ECO:0000313" key="2">
    <source>
        <dbReference type="Proteomes" id="UP001596091"/>
    </source>
</evidence>
<dbReference type="EMBL" id="JBHSPH010000010">
    <property type="protein sequence ID" value="MFC5865068.1"/>
    <property type="molecule type" value="Genomic_DNA"/>
</dbReference>
<keyword evidence="2" id="KW-1185">Reference proteome</keyword>
<gene>
    <name evidence="1" type="ORF">ACFPT7_22355</name>
</gene>
<sequence>MPRNYPEPRGITTQANQEALDPAEKMKARYEAGATGYVVYRQLARLGVHCEVVASRPVPIKAGN</sequence>